<accession>A0A6I2L9J9</accession>
<keyword evidence="2" id="KW-1185">Reference proteome</keyword>
<dbReference type="InterPro" id="IPR013467">
    <property type="entry name" value="HNH78-like"/>
</dbReference>
<dbReference type="EMBL" id="WKJK01000029">
    <property type="protein sequence ID" value="MRW94503.1"/>
    <property type="molecule type" value="Genomic_DNA"/>
</dbReference>
<proteinExistence type="predicted"/>
<dbReference type="Proteomes" id="UP000433309">
    <property type="component" value="Unassembled WGS sequence"/>
</dbReference>
<organism evidence="1 2">
    <name type="scientific">Duganella guangzhouensis</name>
    <dbReference type="NCBI Taxonomy" id="2666084"/>
    <lineage>
        <taxon>Bacteria</taxon>
        <taxon>Pseudomonadati</taxon>
        <taxon>Pseudomonadota</taxon>
        <taxon>Betaproteobacteria</taxon>
        <taxon>Burkholderiales</taxon>
        <taxon>Oxalobacteraceae</taxon>
        <taxon>Telluria group</taxon>
        <taxon>Duganella</taxon>
    </lineage>
</organism>
<name>A0A6I2L9J9_9BURK</name>
<comment type="caution">
    <text evidence="1">The sequence shown here is derived from an EMBL/GenBank/DDBJ whole genome shotgun (WGS) entry which is preliminary data.</text>
</comment>
<evidence type="ECO:0000313" key="1">
    <source>
        <dbReference type="EMBL" id="MRW94503.1"/>
    </source>
</evidence>
<sequence length="230" mass="26564">MHKLDRSVATPPTCLAKYDFKTHKWSDLDGPCKKQLRFALFQMQGIPGITGEDAKEYGLRCAYCQGAIRAEGHIEHFRRKNSSHPNGYPELTFAWENLFLACGSNDHCGHFKDRQGGPAYNPDHLLKPDEEDAEAFLYFHSSGSIAPREGLPPDDKHRASETIRVFGLDNRSLMGAREKAVTKYREMLRTDLEELASWDEESRREYMREEIEKTRWEPYASAIKDFFQSR</sequence>
<protein>
    <submittedName>
        <fullName evidence="1">TIGR02646 family protein</fullName>
    </submittedName>
</protein>
<dbReference type="AlphaFoldDB" id="A0A6I2L9J9"/>
<dbReference type="RefSeq" id="WP_154383381.1">
    <property type="nucleotide sequence ID" value="NZ_WKJK01000029.1"/>
</dbReference>
<reference evidence="1 2" key="1">
    <citation type="submission" date="2019-11" db="EMBL/GenBank/DDBJ databases">
        <title>Novel species isolated from a subtropical stream in China.</title>
        <authorList>
            <person name="Lu H."/>
        </authorList>
    </citation>
    <scope>NUCLEOTIDE SEQUENCE [LARGE SCALE GENOMIC DNA]</scope>
    <source>
        <strain evidence="1 2">FT80W</strain>
    </source>
</reference>
<dbReference type="NCBIfam" id="TIGR02646">
    <property type="entry name" value="retron system putative HNH endonuclease"/>
    <property type="match status" value="1"/>
</dbReference>
<evidence type="ECO:0000313" key="2">
    <source>
        <dbReference type="Proteomes" id="UP000433309"/>
    </source>
</evidence>
<gene>
    <name evidence="1" type="ORF">GJ699_31495</name>
</gene>